<dbReference type="InterPro" id="IPR006148">
    <property type="entry name" value="Glc/Gal-6P_isomerase"/>
</dbReference>
<gene>
    <name evidence="3" type="ORF">MNBD_GAMMA12-1332</name>
</gene>
<dbReference type="PANTHER" id="PTHR11054:SF0">
    <property type="entry name" value="6-PHOSPHOGLUCONOLACTONASE"/>
    <property type="match status" value="1"/>
</dbReference>
<dbReference type="GO" id="GO:0006098">
    <property type="term" value="P:pentose-phosphate shunt"/>
    <property type="evidence" value="ECO:0007669"/>
    <property type="project" value="InterPro"/>
</dbReference>
<name>A0A3B0Y768_9ZZZZ</name>
<accession>A0A3B0Y768</accession>
<feature type="domain" description="Glucosamine/galactosamine-6-phosphate isomerase" evidence="2">
    <location>
        <begin position="15"/>
        <end position="205"/>
    </location>
</feature>
<dbReference type="GO" id="GO:0005975">
    <property type="term" value="P:carbohydrate metabolic process"/>
    <property type="evidence" value="ECO:0007669"/>
    <property type="project" value="InterPro"/>
</dbReference>
<reference evidence="3" key="1">
    <citation type="submission" date="2018-06" db="EMBL/GenBank/DDBJ databases">
        <authorList>
            <person name="Zhirakovskaya E."/>
        </authorList>
    </citation>
    <scope>NUCLEOTIDE SEQUENCE</scope>
</reference>
<evidence type="ECO:0000313" key="3">
    <source>
        <dbReference type="EMBL" id="VAW71377.1"/>
    </source>
</evidence>
<dbReference type="InterPro" id="IPR037171">
    <property type="entry name" value="NagB/RpiA_transferase-like"/>
</dbReference>
<evidence type="ECO:0000256" key="1">
    <source>
        <dbReference type="ARBA" id="ARBA00010662"/>
    </source>
</evidence>
<dbReference type="PANTHER" id="PTHR11054">
    <property type="entry name" value="6-PHOSPHOGLUCONOLACTONASE"/>
    <property type="match status" value="1"/>
</dbReference>
<dbReference type="SUPFAM" id="SSF100950">
    <property type="entry name" value="NagB/RpiA/CoA transferase-like"/>
    <property type="match status" value="1"/>
</dbReference>
<sequence length="238" mass="26195">MNGTHSTFTACVGTYINELLLALHKSRNTRVSLMLTGGRSASSLYQYCSGLFNHSKISYYFGDERCVQSDHSESNYCMAINTLFPNGMPDNCQIEKIRGDSVDYDAEADRYAKLLPAKLDILLLSVGPDGHIASLFPRSSSLNENVKKVLSVRGSKLPVERVTITPKVIEEAKNIIVMATGEEKGCVLAAALNNAEDTQELPVRLTIGSTWILDESASQGFNSSLNQYEYRNTSVIHC</sequence>
<evidence type="ECO:0000259" key="2">
    <source>
        <dbReference type="Pfam" id="PF01182"/>
    </source>
</evidence>
<dbReference type="InterPro" id="IPR005900">
    <property type="entry name" value="6-phosphogluconolactonase_DevB"/>
</dbReference>
<dbReference type="Pfam" id="PF01182">
    <property type="entry name" value="Glucosamine_iso"/>
    <property type="match status" value="1"/>
</dbReference>
<dbReference type="Gene3D" id="3.40.50.1360">
    <property type="match status" value="1"/>
</dbReference>
<dbReference type="GO" id="GO:0017057">
    <property type="term" value="F:6-phosphogluconolactonase activity"/>
    <property type="evidence" value="ECO:0007669"/>
    <property type="project" value="InterPro"/>
</dbReference>
<organism evidence="3">
    <name type="scientific">hydrothermal vent metagenome</name>
    <dbReference type="NCBI Taxonomy" id="652676"/>
    <lineage>
        <taxon>unclassified sequences</taxon>
        <taxon>metagenomes</taxon>
        <taxon>ecological metagenomes</taxon>
    </lineage>
</organism>
<dbReference type="NCBIfam" id="TIGR01198">
    <property type="entry name" value="pgl"/>
    <property type="match status" value="1"/>
</dbReference>
<proteinExistence type="inferred from homology"/>
<dbReference type="EMBL" id="UOFL01000018">
    <property type="protein sequence ID" value="VAW71377.1"/>
    <property type="molecule type" value="Genomic_DNA"/>
</dbReference>
<protein>
    <recommendedName>
        <fullName evidence="2">Glucosamine/galactosamine-6-phosphate isomerase domain-containing protein</fullName>
    </recommendedName>
</protein>
<dbReference type="AlphaFoldDB" id="A0A3B0Y768"/>
<dbReference type="InterPro" id="IPR039104">
    <property type="entry name" value="6PGL"/>
</dbReference>
<comment type="similarity">
    <text evidence="1">Belongs to the glucosamine/galactosamine-6-phosphate isomerase family. 6-phosphogluconolactonase subfamily.</text>
</comment>